<keyword evidence="1" id="KW-0812">Transmembrane</keyword>
<evidence type="ECO:0000313" key="3">
    <source>
        <dbReference type="Proteomes" id="UP000659344"/>
    </source>
</evidence>
<sequence length="295" mass="33686">MSLSEWITWLQQHERTVLTSFLALSLFLGLYVASERKTSRRERSRLDHLRYSLELYSAAAGPLMREVNRIGDSPNEQELLSDKLLACRAAPYVTADLLTQIGAYIHDQDPTRLSLLQKTLERESEHLIEERETLLNGMERPGWGLSFWQQIRPIIPFLFALALFFCLCWLFQLIEISRMATANSGLTLLNSWTSFASVLFSLIVLYPALMGGRRRTEGSALLWTLSIFIALLGMLHTINLELAPYILGAQVLLFLSGFTLAGSKPRKSRPYVGHYVQDKENPLLIERTDEEPRIE</sequence>
<keyword evidence="1" id="KW-1133">Transmembrane helix</keyword>
<proteinExistence type="predicted"/>
<accession>A0ABQ1YV30</accession>
<evidence type="ECO:0000256" key="1">
    <source>
        <dbReference type="SAM" id="Phobius"/>
    </source>
</evidence>
<protein>
    <recommendedName>
        <fullName evidence="4">DUF4239 domain-containing protein</fullName>
    </recommendedName>
</protein>
<feature type="transmembrane region" description="Helical" evidence="1">
    <location>
        <begin position="16"/>
        <end position="33"/>
    </location>
</feature>
<evidence type="ECO:0008006" key="4">
    <source>
        <dbReference type="Google" id="ProtNLM"/>
    </source>
</evidence>
<dbReference type="Proteomes" id="UP000659344">
    <property type="component" value="Unassembled WGS sequence"/>
</dbReference>
<keyword evidence="3" id="KW-1185">Reference proteome</keyword>
<gene>
    <name evidence="2" type="ORF">GCM10008013_45350</name>
</gene>
<reference evidence="3" key="1">
    <citation type="journal article" date="2019" name="Int. J. Syst. Evol. Microbiol.">
        <title>The Global Catalogue of Microorganisms (GCM) 10K type strain sequencing project: providing services to taxonomists for standard genome sequencing and annotation.</title>
        <authorList>
            <consortium name="The Broad Institute Genomics Platform"/>
            <consortium name="The Broad Institute Genome Sequencing Center for Infectious Disease"/>
            <person name="Wu L."/>
            <person name="Ma J."/>
        </authorList>
    </citation>
    <scope>NUCLEOTIDE SEQUENCE [LARGE SCALE GENOMIC DNA]</scope>
    <source>
        <strain evidence="3">CGMCC 1.12769</strain>
    </source>
</reference>
<feature type="transmembrane region" description="Helical" evidence="1">
    <location>
        <begin position="242"/>
        <end position="261"/>
    </location>
</feature>
<evidence type="ECO:0000313" key="2">
    <source>
        <dbReference type="EMBL" id="GGH37713.1"/>
    </source>
</evidence>
<comment type="caution">
    <text evidence="2">The sequence shown here is derived from an EMBL/GenBank/DDBJ whole genome shotgun (WGS) entry which is preliminary data.</text>
</comment>
<keyword evidence="1" id="KW-0472">Membrane</keyword>
<name>A0ABQ1YV30_9BACL</name>
<feature type="transmembrane region" description="Helical" evidence="1">
    <location>
        <begin position="220"/>
        <end position="236"/>
    </location>
</feature>
<feature type="transmembrane region" description="Helical" evidence="1">
    <location>
        <begin position="154"/>
        <end position="174"/>
    </location>
</feature>
<dbReference type="EMBL" id="BMFT01000005">
    <property type="protein sequence ID" value="GGH37713.1"/>
    <property type="molecule type" value="Genomic_DNA"/>
</dbReference>
<feature type="transmembrane region" description="Helical" evidence="1">
    <location>
        <begin position="186"/>
        <end position="208"/>
    </location>
</feature>
<organism evidence="2 3">
    <name type="scientific">Paenibacillus segetis</name>
    <dbReference type="NCBI Taxonomy" id="1325360"/>
    <lineage>
        <taxon>Bacteria</taxon>
        <taxon>Bacillati</taxon>
        <taxon>Bacillota</taxon>
        <taxon>Bacilli</taxon>
        <taxon>Bacillales</taxon>
        <taxon>Paenibacillaceae</taxon>
        <taxon>Paenibacillus</taxon>
    </lineage>
</organism>